<dbReference type="InParanoid" id="A0A1W4XSS1"/>
<gene>
    <name evidence="3" type="primary">LOC108744278</name>
</gene>
<evidence type="ECO:0000256" key="1">
    <source>
        <dbReference type="SAM" id="SignalP"/>
    </source>
</evidence>
<dbReference type="RefSeq" id="XP_018335475.1">
    <property type="nucleotide sequence ID" value="XM_018479973.1"/>
</dbReference>
<proteinExistence type="predicted"/>
<protein>
    <submittedName>
        <fullName evidence="3">Uncharacterized protein LOC108744278 isoform X1</fullName>
    </submittedName>
</protein>
<evidence type="ECO:0000313" key="3">
    <source>
        <dbReference type="RefSeq" id="XP_018335475.1"/>
    </source>
</evidence>
<dbReference type="Proteomes" id="UP000192223">
    <property type="component" value="Unplaced"/>
</dbReference>
<dbReference type="GeneID" id="108744278"/>
<feature type="chain" id="PRO_5010734620" evidence="1">
    <location>
        <begin position="21"/>
        <end position="235"/>
    </location>
</feature>
<feature type="signal peptide" evidence="1">
    <location>
        <begin position="1"/>
        <end position="20"/>
    </location>
</feature>
<sequence length="235" mass="26768">MFKRIQFLFIAFTISSFSFANVRQRRCFRNAYTKTVIVTDIVTILTPSSCVHVEHSIPVCRGVRNLQKFPDFVKYQTVANIGQRNEGKLLSGTSRYIGWAEYFGFVAPTLTKIYRHRETTTVMDPRTVVTFSVKGCRPTRLPLDLDRCAPEIKATTTQSAFPALHTLPSHGSEQEQSITDYIKGNSQFRHNDVKSQDVSDSLQASYPSYVQDEIVTQPTEPLPLRYNRVPMILHA</sequence>
<reference evidence="3" key="1">
    <citation type="submission" date="2025-08" db="UniProtKB">
        <authorList>
            <consortium name="RefSeq"/>
        </authorList>
    </citation>
    <scope>IDENTIFICATION</scope>
    <source>
        <tissue evidence="3">Entire body</tissue>
    </source>
</reference>
<evidence type="ECO:0000313" key="2">
    <source>
        <dbReference type="Proteomes" id="UP000192223"/>
    </source>
</evidence>
<accession>A0A1W4XSS1</accession>
<keyword evidence="1" id="KW-0732">Signal</keyword>
<organism evidence="2 3">
    <name type="scientific">Agrilus planipennis</name>
    <name type="common">Emerald ash borer</name>
    <name type="synonym">Agrilus marcopoli</name>
    <dbReference type="NCBI Taxonomy" id="224129"/>
    <lineage>
        <taxon>Eukaryota</taxon>
        <taxon>Metazoa</taxon>
        <taxon>Ecdysozoa</taxon>
        <taxon>Arthropoda</taxon>
        <taxon>Hexapoda</taxon>
        <taxon>Insecta</taxon>
        <taxon>Pterygota</taxon>
        <taxon>Neoptera</taxon>
        <taxon>Endopterygota</taxon>
        <taxon>Coleoptera</taxon>
        <taxon>Polyphaga</taxon>
        <taxon>Elateriformia</taxon>
        <taxon>Buprestoidea</taxon>
        <taxon>Buprestidae</taxon>
        <taxon>Agrilinae</taxon>
        <taxon>Agrilus</taxon>
    </lineage>
</organism>
<keyword evidence="2" id="KW-1185">Reference proteome</keyword>
<name>A0A1W4XSS1_AGRPL</name>
<dbReference type="OrthoDB" id="6747713at2759"/>
<dbReference type="AlphaFoldDB" id="A0A1W4XSS1"/>
<dbReference type="KEGG" id="apln:108744278"/>